<feature type="region of interest" description="Disordered" evidence="1">
    <location>
        <begin position="48"/>
        <end position="99"/>
    </location>
</feature>
<dbReference type="Gene3D" id="2.60.40.1080">
    <property type="match status" value="1"/>
</dbReference>
<feature type="domain" description="BIG2" evidence="2">
    <location>
        <begin position="2"/>
        <end position="44"/>
    </location>
</feature>
<protein>
    <submittedName>
        <fullName evidence="3">Ig-like domain-containing protein</fullName>
    </submittedName>
</protein>
<evidence type="ECO:0000256" key="1">
    <source>
        <dbReference type="SAM" id="MobiDB-lite"/>
    </source>
</evidence>
<dbReference type="Pfam" id="PF02368">
    <property type="entry name" value="Big_2"/>
    <property type="match status" value="1"/>
</dbReference>
<evidence type="ECO:0000313" key="4">
    <source>
        <dbReference type="Proteomes" id="UP001204562"/>
    </source>
</evidence>
<proteinExistence type="predicted"/>
<reference evidence="3" key="1">
    <citation type="submission" date="2022-06" db="EMBL/GenBank/DDBJ databases">
        <title>Isolation of gut microbiota from human fecal samples.</title>
        <authorList>
            <person name="Pamer E.G."/>
            <person name="Barat B."/>
            <person name="Waligurski E."/>
            <person name="Medina S."/>
            <person name="Paddock L."/>
            <person name="Mostad J."/>
        </authorList>
    </citation>
    <scope>NUCLEOTIDE SEQUENCE</scope>
    <source>
        <strain evidence="3">DFI.9.91</strain>
    </source>
</reference>
<gene>
    <name evidence="3" type="ORF">NE579_16560</name>
</gene>
<dbReference type="AlphaFoldDB" id="A0AAW5JWR8"/>
<dbReference type="SUPFAM" id="SSF49373">
    <property type="entry name" value="Invasin/intimin cell-adhesion fragments"/>
    <property type="match status" value="1"/>
</dbReference>
<feature type="compositionally biased region" description="Low complexity" evidence="1">
    <location>
        <begin position="68"/>
        <end position="99"/>
    </location>
</feature>
<comment type="caution">
    <text evidence="3">The sequence shown here is derived from an EMBL/GenBank/DDBJ whole genome shotgun (WGS) entry which is preliminary data.</text>
</comment>
<dbReference type="EMBL" id="JANFYS010000278">
    <property type="protein sequence ID" value="MCQ4772018.1"/>
    <property type="molecule type" value="Genomic_DNA"/>
</dbReference>
<dbReference type="RefSeq" id="WP_256305005.1">
    <property type="nucleotide sequence ID" value="NZ_JANFYS010000278.1"/>
</dbReference>
<organism evidence="3 4">
    <name type="scientific">Intestinimonas massiliensis</name>
    <name type="common">ex Afouda et al. 2020</name>
    <dbReference type="NCBI Taxonomy" id="1673721"/>
    <lineage>
        <taxon>Bacteria</taxon>
        <taxon>Bacillati</taxon>
        <taxon>Bacillota</taxon>
        <taxon>Clostridia</taxon>
        <taxon>Eubacteriales</taxon>
        <taxon>Intestinimonas</taxon>
    </lineage>
</organism>
<accession>A0AAW5JWR8</accession>
<sequence>TVTWSSSDEGVATVEDGLLRAVAEGTAVITVTSADGGFTAQCSVRVRTRHASSNDSGSSGSGSGSAGGSAATPEVPAEPAQPFVPAEPAAPETPAPTFA</sequence>
<feature type="non-terminal residue" evidence="3">
    <location>
        <position position="99"/>
    </location>
</feature>
<dbReference type="InterPro" id="IPR003343">
    <property type="entry name" value="Big_2"/>
</dbReference>
<name>A0AAW5JWR8_9FIRM</name>
<evidence type="ECO:0000259" key="2">
    <source>
        <dbReference type="Pfam" id="PF02368"/>
    </source>
</evidence>
<evidence type="ECO:0000313" key="3">
    <source>
        <dbReference type="EMBL" id="MCQ4772018.1"/>
    </source>
</evidence>
<feature type="non-terminal residue" evidence="3">
    <location>
        <position position="1"/>
    </location>
</feature>
<dbReference type="InterPro" id="IPR008964">
    <property type="entry name" value="Invasin/intimin_cell_adhesion"/>
</dbReference>
<dbReference type="Proteomes" id="UP001204562">
    <property type="component" value="Unassembled WGS sequence"/>
</dbReference>